<dbReference type="EMBL" id="JNFA01000011">
    <property type="protein sequence ID" value="KGL42996.1"/>
    <property type="molecule type" value="Genomic_DNA"/>
</dbReference>
<dbReference type="AlphaFoldDB" id="A0A099WED1"/>
<evidence type="ECO:0000313" key="1">
    <source>
        <dbReference type="EMBL" id="KGL42996.1"/>
    </source>
</evidence>
<keyword evidence="2" id="KW-1185">Reference proteome</keyword>
<sequence length="59" mass="6805">MGRIWILGKTLKKRDRLDWASGFYLLDVGFSNIFMMKQQLIPAKGMLIINHKIVLGKIS</sequence>
<name>A0A099WED1_9LIST</name>
<evidence type="ECO:0000313" key="2">
    <source>
        <dbReference type="Proteomes" id="UP000029844"/>
    </source>
</evidence>
<organism evidence="1 2">
    <name type="scientific">Listeria booriae</name>
    <dbReference type="NCBI Taxonomy" id="1552123"/>
    <lineage>
        <taxon>Bacteria</taxon>
        <taxon>Bacillati</taxon>
        <taxon>Bacillota</taxon>
        <taxon>Bacilli</taxon>
        <taxon>Bacillales</taxon>
        <taxon>Listeriaceae</taxon>
        <taxon>Listeria</taxon>
    </lineage>
</organism>
<proteinExistence type="predicted"/>
<accession>A0A099WED1</accession>
<dbReference type="Proteomes" id="UP000029844">
    <property type="component" value="Unassembled WGS sequence"/>
</dbReference>
<comment type="caution">
    <text evidence="1">The sequence shown here is derived from an EMBL/GenBank/DDBJ whole genome shotgun (WGS) entry which is preliminary data.</text>
</comment>
<protein>
    <submittedName>
        <fullName evidence="1">Uncharacterized protein</fullName>
    </submittedName>
</protein>
<dbReference type="STRING" id="1552123.EP57_05945"/>
<gene>
    <name evidence="1" type="ORF">EP57_05945</name>
</gene>
<reference evidence="1 2" key="1">
    <citation type="submission" date="2014-05" db="EMBL/GenBank/DDBJ databases">
        <title>Novel Listeriaceae from food processing environments.</title>
        <authorList>
            <person name="den Bakker H.C."/>
        </authorList>
    </citation>
    <scope>NUCLEOTIDE SEQUENCE [LARGE SCALE GENOMIC DNA]</scope>
    <source>
        <strain evidence="1 2">FSL A5-0281</strain>
    </source>
</reference>